<keyword evidence="2" id="KW-0472">Membrane</keyword>
<evidence type="ECO:0000313" key="4">
    <source>
        <dbReference type="EMBL" id="HEF25592.1"/>
    </source>
</evidence>
<feature type="transmembrane region" description="Helical" evidence="2">
    <location>
        <begin position="580"/>
        <end position="603"/>
    </location>
</feature>
<dbReference type="PANTHER" id="PTHR32305">
    <property type="match status" value="1"/>
</dbReference>
<keyword evidence="2" id="KW-1133">Transmembrane helix</keyword>
<dbReference type="AlphaFoldDB" id="A0A7C2AX70"/>
<name>A0A7C2AX70_9PSED</name>
<evidence type="ECO:0000256" key="2">
    <source>
        <dbReference type="SAM" id="Phobius"/>
    </source>
</evidence>
<evidence type="ECO:0000256" key="1">
    <source>
        <dbReference type="ARBA" id="ARBA00022737"/>
    </source>
</evidence>
<evidence type="ECO:0000259" key="3">
    <source>
        <dbReference type="Pfam" id="PF25023"/>
    </source>
</evidence>
<organism evidence="4">
    <name type="scientific">Pseudomonas graminis</name>
    <dbReference type="NCBI Taxonomy" id="158627"/>
    <lineage>
        <taxon>Bacteria</taxon>
        <taxon>Pseudomonadati</taxon>
        <taxon>Pseudomonadota</taxon>
        <taxon>Gammaproteobacteria</taxon>
        <taxon>Pseudomonadales</taxon>
        <taxon>Pseudomonadaceae</taxon>
        <taxon>Pseudomonas</taxon>
    </lineage>
</organism>
<sequence length="812" mass="87099">MNRGQACLSLSRGIGTMTATLIIGRQTFDGLGRQLSVEAAGCLTRFHYGKGQLPPTANTLADGKRVEFTYEPELNNRLLSVTPHDQPAQTIAYHPLGMPASASGALGSESFGFTPSGQPDRDTWTVGDARHGTRWHYSLNGLLQGFEDAMGTAHRRSFDSHGRVSETRVGNLVTRYRYDALSRLAEISVKDQLDAGKLTTALTYDSLGREHTRTFTAVTPDGQSHTSTQTLSCSALDQITSRTWTEDSRTLKETFEYDIRGRLVGFAADADAAPEDPFGNPIVSQAFTYNSLNGHEKVVTTYADTSVDEARFTYATHNPVQLALITHTHPSWPREVKLNYDDCGRVVSDNLGRRMVWNAQDRLIEIHQDGRSCQYAYTAHGRLVDRTVDGTLSRSFYSGEELTHEMTGDVSLQFNSGETGLFAVSKVTAALHETTLLGADGQGSVRLESRSTARTHRYSAYGMESRNTQAVPFGYAGQRHEPLTGIQILGDYRPYDPVLMCFLSPDSESPFGKGGINPYAYCAGDPVNRIDPDGHSWVNYLLAGAGLAIGIAAAVASFGAASTVIASFGYAGWAALTPSAAMIIGAGALDVASVATGVAGLISQATGADESVGNVLGWVSFGTGLAAGALSGLAGSVARIGGRKPGSPSVPVRRESSADVLFEKTRGEHDVTFHKALWGESDLKGFETHGTPEGYLMNAKGIFEPAANVAKREIAPRLAEYEAHRPLVLLACEGGSSGAAQEIANLLRRPVIGYDEVIYVGGPSHIGSFGYHQTRTGIVTTLPLKRLKGGRDQGFHLGPNYGFATPRTYSPA</sequence>
<keyword evidence="1" id="KW-0677">Repeat</keyword>
<dbReference type="NCBIfam" id="TIGR03696">
    <property type="entry name" value="Rhs_assc_core"/>
    <property type="match status" value="1"/>
</dbReference>
<dbReference type="EMBL" id="DSIN01000017">
    <property type="protein sequence ID" value="HEF25592.1"/>
    <property type="molecule type" value="Genomic_DNA"/>
</dbReference>
<dbReference type="InterPro" id="IPR056823">
    <property type="entry name" value="TEN-like_YD-shell"/>
</dbReference>
<dbReference type="InterPro" id="IPR022385">
    <property type="entry name" value="Rhs_assc_core"/>
</dbReference>
<dbReference type="NCBIfam" id="TIGR01643">
    <property type="entry name" value="YD_repeat_2x"/>
    <property type="match status" value="1"/>
</dbReference>
<protein>
    <submittedName>
        <fullName evidence="4">RHS repeat-associated core domain-containing protein</fullName>
    </submittedName>
</protein>
<gene>
    <name evidence="4" type="ORF">ENP23_07435</name>
</gene>
<reference evidence="4" key="1">
    <citation type="journal article" date="2020" name="mSystems">
        <title>Genome- and Community-Level Interaction Insights into Carbon Utilization and Element Cycling Functions of Hydrothermarchaeota in Hydrothermal Sediment.</title>
        <authorList>
            <person name="Zhou Z."/>
            <person name="Liu Y."/>
            <person name="Xu W."/>
            <person name="Pan J."/>
            <person name="Luo Z.H."/>
            <person name="Li M."/>
        </authorList>
    </citation>
    <scope>NUCLEOTIDE SEQUENCE [LARGE SCALE GENOMIC DNA]</scope>
    <source>
        <strain evidence="4">SpSt-200</strain>
    </source>
</reference>
<dbReference type="Pfam" id="PF25023">
    <property type="entry name" value="TEN_YD-shell"/>
    <property type="match status" value="1"/>
</dbReference>
<feature type="domain" description="Teneurin-like YD-shell" evidence="3">
    <location>
        <begin position="238"/>
        <end position="508"/>
    </location>
</feature>
<dbReference type="Gene3D" id="2.180.10.10">
    <property type="entry name" value="RHS repeat-associated core"/>
    <property type="match status" value="1"/>
</dbReference>
<accession>A0A7C2AX70</accession>
<feature type="transmembrane region" description="Helical" evidence="2">
    <location>
        <begin position="615"/>
        <end position="638"/>
    </location>
</feature>
<proteinExistence type="predicted"/>
<dbReference type="InterPro" id="IPR050708">
    <property type="entry name" value="T6SS_VgrG/RHS"/>
</dbReference>
<dbReference type="InterPro" id="IPR006530">
    <property type="entry name" value="YD"/>
</dbReference>
<feature type="transmembrane region" description="Helical" evidence="2">
    <location>
        <begin position="537"/>
        <end position="568"/>
    </location>
</feature>
<comment type="caution">
    <text evidence="4">The sequence shown here is derived from an EMBL/GenBank/DDBJ whole genome shotgun (WGS) entry which is preliminary data.</text>
</comment>
<keyword evidence="2" id="KW-0812">Transmembrane</keyword>
<dbReference type="PANTHER" id="PTHR32305:SF15">
    <property type="entry name" value="PROTEIN RHSA-RELATED"/>
    <property type="match status" value="1"/>
</dbReference>